<keyword evidence="2" id="KW-1185">Reference proteome</keyword>
<dbReference type="AlphaFoldDB" id="A0A917CRQ1"/>
<accession>A0A917CRQ1</accession>
<proteinExistence type="predicted"/>
<protein>
    <submittedName>
        <fullName evidence="1">Uncharacterized protein</fullName>
    </submittedName>
</protein>
<sequence>MSTFIREQFQSKDIHLPEQDYEILAERMAGLAQLRAAVEEEKLDDFNMQLLLIPSGGIAK</sequence>
<dbReference type="EMBL" id="BMGR01000003">
    <property type="protein sequence ID" value="GGF94269.1"/>
    <property type="molecule type" value="Genomic_DNA"/>
</dbReference>
<evidence type="ECO:0000313" key="1">
    <source>
        <dbReference type="EMBL" id="GGF94269.1"/>
    </source>
</evidence>
<reference evidence="1" key="1">
    <citation type="journal article" date="2014" name="Int. J. Syst. Evol. Microbiol.">
        <title>Complete genome sequence of Corynebacterium casei LMG S-19264T (=DSM 44701T), isolated from a smear-ripened cheese.</title>
        <authorList>
            <consortium name="US DOE Joint Genome Institute (JGI-PGF)"/>
            <person name="Walter F."/>
            <person name="Albersmeier A."/>
            <person name="Kalinowski J."/>
            <person name="Ruckert C."/>
        </authorList>
    </citation>
    <scope>NUCLEOTIDE SEQUENCE</scope>
    <source>
        <strain evidence="1">CGMCC 1.12987</strain>
    </source>
</reference>
<reference evidence="1" key="2">
    <citation type="submission" date="2020-09" db="EMBL/GenBank/DDBJ databases">
        <authorList>
            <person name="Sun Q."/>
            <person name="Zhou Y."/>
        </authorList>
    </citation>
    <scope>NUCLEOTIDE SEQUENCE</scope>
    <source>
        <strain evidence="1">CGMCC 1.12987</strain>
    </source>
</reference>
<name>A0A917CRQ1_9BACL</name>
<gene>
    <name evidence="1" type="ORF">GCM10010916_09530</name>
</gene>
<organism evidence="1 2">
    <name type="scientific">Paenibacillus abyssi</name>
    <dbReference type="NCBI Taxonomy" id="1340531"/>
    <lineage>
        <taxon>Bacteria</taxon>
        <taxon>Bacillati</taxon>
        <taxon>Bacillota</taxon>
        <taxon>Bacilli</taxon>
        <taxon>Bacillales</taxon>
        <taxon>Paenibacillaceae</taxon>
        <taxon>Paenibacillus</taxon>
    </lineage>
</organism>
<comment type="caution">
    <text evidence="1">The sequence shown here is derived from an EMBL/GenBank/DDBJ whole genome shotgun (WGS) entry which is preliminary data.</text>
</comment>
<evidence type="ECO:0000313" key="2">
    <source>
        <dbReference type="Proteomes" id="UP000644756"/>
    </source>
</evidence>
<dbReference type="Proteomes" id="UP000644756">
    <property type="component" value="Unassembled WGS sequence"/>
</dbReference>
<dbReference type="RefSeq" id="WP_188529554.1">
    <property type="nucleotide sequence ID" value="NZ_BMGR01000003.1"/>
</dbReference>